<keyword evidence="2" id="KW-1185">Reference proteome</keyword>
<name>A0A5A8EZY7_9BACT</name>
<reference evidence="1 2" key="1">
    <citation type="submission" date="2019-06" db="EMBL/GenBank/DDBJ databases">
        <title>Genomic insights into carbon and energy metabolism of Deferribacter autotrophicus revealed new metabolic traits in the phylum Deferribacteres.</title>
        <authorList>
            <person name="Slobodkin A.I."/>
            <person name="Slobodkina G.B."/>
            <person name="Allioux M."/>
            <person name="Alain K."/>
            <person name="Jebbar M."/>
            <person name="Shadrin V."/>
            <person name="Kublanov I.V."/>
            <person name="Toshchakov S.V."/>
            <person name="Bonch-Osmolovskaya E.A."/>
        </authorList>
    </citation>
    <scope>NUCLEOTIDE SEQUENCE [LARGE SCALE GENOMIC DNA]</scope>
    <source>
        <strain evidence="1 2">SL50</strain>
    </source>
</reference>
<dbReference type="RefSeq" id="WP_223144611.1">
    <property type="nucleotide sequence ID" value="NZ_VFJB01000008.1"/>
</dbReference>
<evidence type="ECO:0000313" key="2">
    <source>
        <dbReference type="Proteomes" id="UP000322876"/>
    </source>
</evidence>
<dbReference type="EMBL" id="VFJB01000008">
    <property type="protein sequence ID" value="KAA0257286.1"/>
    <property type="molecule type" value="Genomic_DNA"/>
</dbReference>
<proteinExistence type="predicted"/>
<accession>A0A5A8EZY7</accession>
<organism evidence="1 2">
    <name type="scientific">Deferribacter autotrophicus</name>
    <dbReference type="NCBI Taxonomy" id="500465"/>
    <lineage>
        <taxon>Bacteria</taxon>
        <taxon>Pseudomonadati</taxon>
        <taxon>Deferribacterota</taxon>
        <taxon>Deferribacteres</taxon>
        <taxon>Deferribacterales</taxon>
        <taxon>Deferribacteraceae</taxon>
        <taxon>Deferribacter</taxon>
    </lineage>
</organism>
<dbReference type="Proteomes" id="UP000322876">
    <property type="component" value="Unassembled WGS sequence"/>
</dbReference>
<evidence type="ECO:0000313" key="1">
    <source>
        <dbReference type="EMBL" id="KAA0257286.1"/>
    </source>
</evidence>
<dbReference type="AlphaFoldDB" id="A0A5A8EZY7"/>
<protein>
    <submittedName>
        <fullName evidence="1">Uncharacterized protein</fullName>
    </submittedName>
</protein>
<comment type="caution">
    <text evidence="1">The sequence shown here is derived from an EMBL/GenBank/DDBJ whole genome shotgun (WGS) entry which is preliminary data.</text>
</comment>
<sequence>MIKEVIVAKSIEITKFRQMYDFIVFLLTKSCHEISKNRITKELRNYVITGICNCISDENDKCYGTCCGSFYLSSMSNEDGIFPADDYFLFSSNIGIFIFHTDEKGHLKECEFFYETEFFPEFYLDILKSFKTETEFDSFMRFLKVNNVKLRTLSELKEIFRYDKLNIIEVE</sequence>
<gene>
    <name evidence="1" type="ORF">FHQ18_09560</name>
</gene>